<dbReference type="InterPro" id="IPR042047">
    <property type="entry name" value="SleB_dom1"/>
</dbReference>
<sequence>MRVIMKIVFWTVMIIAGLTAYADSLDTTTPVALYVEIDADEQHCLAQNIYFEAGNQSLDGMAAVADVTLNRVKSSRFPDTICEVVKQGLKHSNGAMKRNMCQFSWYCDGKSDYISRKIVLTKEWWNSYEIAEDILQEFYGMKENKWIGITSESTHYHANYVVPDWIDDAGMSRTKQIGKHIFYKFW</sequence>
<dbReference type="InterPro" id="IPR011105">
    <property type="entry name" value="Cell_wall_hydrolase_SleB"/>
</dbReference>
<dbReference type="GO" id="GO:0016787">
    <property type="term" value="F:hydrolase activity"/>
    <property type="evidence" value="ECO:0007669"/>
    <property type="project" value="InterPro"/>
</dbReference>
<dbReference type="Pfam" id="PF07486">
    <property type="entry name" value="Hydrolase_2"/>
    <property type="match status" value="1"/>
</dbReference>
<proteinExistence type="predicted"/>
<protein>
    <recommendedName>
        <fullName evidence="1">Cell wall hydrolase SleB domain-containing protein</fullName>
    </recommendedName>
</protein>
<gene>
    <name evidence="2" type="ORF">METZ01_LOCUS292219</name>
</gene>
<feature type="domain" description="Cell wall hydrolase SleB" evidence="1">
    <location>
        <begin position="56"/>
        <end position="183"/>
    </location>
</feature>
<dbReference type="EMBL" id="UINC01088812">
    <property type="protein sequence ID" value="SVC39365.1"/>
    <property type="molecule type" value="Genomic_DNA"/>
</dbReference>
<dbReference type="AlphaFoldDB" id="A0A382LUG1"/>
<name>A0A382LUG1_9ZZZZ</name>
<evidence type="ECO:0000313" key="2">
    <source>
        <dbReference type="EMBL" id="SVC39365.1"/>
    </source>
</evidence>
<organism evidence="2">
    <name type="scientific">marine metagenome</name>
    <dbReference type="NCBI Taxonomy" id="408172"/>
    <lineage>
        <taxon>unclassified sequences</taxon>
        <taxon>metagenomes</taxon>
        <taxon>ecological metagenomes</taxon>
    </lineage>
</organism>
<evidence type="ECO:0000259" key="1">
    <source>
        <dbReference type="Pfam" id="PF07486"/>
    </source>
</evidence>
<accession>A0A382LUG1</accession>
<dbReference type="Gene3D" id="1.10.10.2520">
    <property type="entry name" value="Cell wall hydrolase SleB, domain 1"/>
    <property type="match status" value="1"/>
</dbReference>
<reference evidence="2" key="1">
    <citation type="submission" date="2018-05" db="EMBL/GenBank/DDBJ databases">
        <authorList>
            <person name="Lanie J.A."/>
            <person name="Ng W.-L."/>
            <person name="Kazmierczak K.M."/>
            <person name="Andrzejewski T.M."/>
            <person name="Davidsen T.M."/>
            <person name="Wayne K.J."/>
            <person name="Tettelin H."/>
            <person name="Glass J.I."/>
            <person name="Rusch D."/>
            <person name="Podicherti R."/>
            <person name="Tsui H.-C.T."/>
            <person name="Winkler M.E."/>
        </authorList>
    </citation>
    <scope>NUCLEOTIDE SEQUENCE</scope>
</reference>